<evidence type="ECO:0000313" key="4">
    <source>
        <dbReference type="Proteomes" id="UP000237872"/>
    </source>
</evidence>
<evidence type="ECO:0000313" key="5">
    <source>
        <dbReference type="Proteomes" id="UP001637990"/>
    </source>
</evidence>
<dbReference type="AlphaFoldDB" id="A0A2S7CPP3"/>
<reference evidence="2 5" key="2">
    <citation type="submission" date="2024-11" db="EMBL/GenBank/DDBJ databases">
        <title>Genome sequencing of Xanthomonas codiaei.</title>
        <authorList>
            <person name="Studholme D.J."/>
        </authorList>
    </citation>
    <scope>NUCLEOTIDE SEQUENCE [LARGE SCALE GENOMIC DNA]</scope>
    <source>
        <strain evidence="2 5">NCPPB 4350</strain>
    </source>
</reference>
<keyword evidence="1" id="KW-0812">Transmembrane</keyword>
<feature type="transmembrane region" description="Helical" evidence="1">
    <location>
        <begin position="35"/>
        <end position="56"/>
    </location>
</feature>
<dbReference type="RefSeq" id="WP_104541234.1">
    <property type="nucleotide sequence ID" value="NZ_JBJGBS010000124.1"/>
</dbReference>
<feature type="transmembrane region" description="Helical" evidence="1">
    <location>
        <begin position="146"/>
        <end position="162"/>
    </location>
</feature>
<proteinExistence type="predicted"/>
<keyword evidence="1" id="KW-1133">Transmembrane helix</keyword>
<protein>
    <submittedName>
        <fullName evidence="3">Uncharacterized protein</fullName>
    </submittedName>
</protein>
<dbReference type="OrthoDB" id="9815205at2"/>
<feature type="transmembrane region" description="Helical" evidence="1">
    <location>
        <begin position="68"/>
        <end position="88"/>
    </location>
</feature>
<feature type="transmembrane region" description="Helical" evidence="1">
    <location>
        <begin position="117"/>
        <end position="140"/>
    </location>
</feature>
<evidence type="ECO:0000313" key="2">
    <source>
        <dbReference type="EMBL" id="MFO3706871.1"/>
    </source>
</evidence>
<keyword evidence="5" id="KW-1185">Reference proteome</keyword>
<accession>A0A2S7CPP3</accession>
<feature type="transmembrane region" description="Helical" evidence="1">
    <location>
        <begin position="94"/>
        <end position="112"/>
    </location>
</feature>
<dbReference type="Proteomes" id="UP000237872">
    <property type="component" value="Unassembled WGS sequence"/>
</dbReference>
<comment type="caution">
    <text evidence="3">The sequence shown here is derived from an EMBL/GenBank/DDBJ whole genome shotgun (WGS) entry which is preliminary data.</text>
</comment>
<evidence type="ECO:0000256" key="1">
    <source>
        <dbReference type="SAM" id="Phobius"/>
    </source>
</evidence>
<keyword evidence="1" id="KW-0472">Membrane</keyword>
<dbReference type="EMBL" id="MDEC01000015">
    <property type="protein sequence ID" value="PPU63557.1"/>
    <property type="molecule type" value="Genomic_DNA"/>
</dbReference>
<name>A0A2S7CPP3_9XANT</name>
<organism evidence="3 4">
    <name type="scientific">Xanthomonas codiaei</name>
    <dbReference type="NCBI Taxonomy" id="56463"/>
    <lineage>
        <taxon>Bacteria</taxon>
        <taxon>Pseudomonadati</taxon>
        <taxon>Pseudomonadota</taxon>
        <taxon>Gammaproteobacteria</taxon>
        <taxon>Lysobacterales</taxon>
        <taxon>Lysobacteraceae</taxon>
        <taxon>Xanthomonas</taxon>
    </lineage>
</organism>
<evidence type="ECO:0000313" key="3">
    <source>
        <dbReference type="EMBL" id="PPU63557.1"/>
    </source>
</evidence>
<reference evidence="3 4" key="1">
    <citation type="submission" date="2016-08" db="EMBL/GenBank/DDBJ databases">
        <authorList>
            <person name="Seilhamer J.J."/>
        </authorList>
    </citation>
    <scope>NUCLEOTIDE SEQUENCE [LARGE SCALE GENOMIC DNA]</scope>
    <source>
        <strain evidence="3 4">CFBP4690</strain>
    </source>
</reference>
<dbReference type="EMBL" id="JBJGBS010000124">
    <property type="protein sequence ID" value="MFO3706871.1"/>
    <property type="molecule type" value="Genomic_DNA"/>
</dbReference>
<dbReference type="Proteomes" id="UP001637990">
    <property type="component" value="Unassembled WGS sequence"/>
</dbReference>
<gene>
    <name evidence="2" type="ORF">ACI6Q5_18295</name>
    <name evidence="3" type="ORF">XcodCFBP4690_12445</name>
</gene>
<sequence length="164" mass="17043">MALAIAVAGLHLGWEFLHGGVRSHHLLNRADLPTISNWWGLLVLPGLGALAGDLVSRRASGSPDAIRYAVLGAVGAMAAGIVLSAAFVTGSESATSAVFLCIVAASLVVPAYRAEYLFGFVLGMTFVFGAVLPTLFGLLVVAASAIAWRVVYPLLAGAVRWARR</sequence>